<dbReference type="Gene3D" id="2.40.70.10">
    <property type="entry name" value="Acid Proteases"/>
    <property type="match status" value="1"/>
</dbReference>
<evidence type="ECO:0000256" key="4">
    <source>
        <dbReference type="ARBA" id="ARBA00022695"/>
    </source>
</evidence>
<proteinExistence type="inferred from homology"/>
<dbReference type="SUPFAM" id="SSF56672">
    <property type="entry name" value="DNA/RNA polymerases"/>
    <property type="match status" value="1"/>
</dbReference>
<dbReference type="PANTHER" id="PTHR37984">
    <property type="entry name" value="PROTEIN CBG26694"/>
    <property type="match status" value="1"/>
</dbReference>
<dbReference type="SUPFAM" id="SSF50630">
    <property type="entry name" value="Acid proteases"/>
    <property type="match status" value="1"/>
</dbReference>
<evidence type="ECO:0000256" key="7">
    <source>
        <dbReference type="ARBA" id="ARBA00023172"/>
    </source>
</evidence>
<keyword evidence="6" id="KW-0378">Hydrolase</keyword>
<dbReference type="Pfam" id="PF00665">
    <property type="entry name" value="rve"/>
    <property type="match status" value="1"/>
</dbReference>
<feature type="coiled-coil region" evidence="10">
    <location>
        <begin position="753"/>
        <end position="780"/>
    </location>
</feature>
<dbReference type="GO" id="GO:0015074">
    <property type="term" value="P:DNA integration"/>
    <property type="evidence" value="ECO:0007669"/>
    <property type="project" value="InterPro"/>
</dbReference>
<dbReference type="AlphaFoldDB" id="A0AAD1VKQ5"/>
<evidence type="ECO:0000256" key="8">
    <source>
        <dbReference type="ARBA" id="ARBA00023268"/>
    </source>
</evidence>
<reference evidence="13" key="1">
    <citation type="submission" date="2022-03" db="EMBL/GenBank/DDBJ databases">
        <authorList>
            <person name="Alioto T."/>
            <person name="Alioto T."/>
            <person name="Gomez Garrido J."/>
        </authorList>
    </citation>
    <scope>NUCLEOTIDE SEQUENCE</scope>
</reference>
<dbReference type="EMBL" id="OW240912">
    <property type="protein sequence ID" value="CAH2221114.1"/>
    <property type="molecule type" value="Genomic_DNA"/>
</dbReference>
<dbReference type="InterPro" id="IPR002156">
    <property type="entry name" value="RNaseH_domain"/>
</dbReference>
<dbReference type="Gene3D" id="1.10.340.70">
    <property type="match status" value="1"/>
</dbReference>
<keyword evidence="5" id="KW-0540">Nuclease</keyword>
<dbReference type="InterPro" id="IPR041588">
    <property type="entry name" value="Integrase_H2C2"/>
</dbReference>
<dbReference type="PROSITE" id="PS50879">
    <property type="entry name" value="RNASE_H_1"/>
    <property type="match status" value="1"/>
</dbReference>
<gene>
    <name evidence="13" type="ORF">PECUL_23A048700</name>
</gene>
<dbReference type="InterPro" id="IPR043128">
    <property type="entry name" value="Rev_trsase/Diguanyl_cyclase"/>
</dbReference>
<dbReference type="Pfam" id="PF17919">
    <property type="entry name" value="RT_RNaseH_2"/>
    <property type="match status" value="1"/>
</dbReference>
<dbReference type="PROSITE" id="PS50994">
    <property type="entry name" value="INTEGRASE"/>
    <property type="match status" value="1"/>
</dbReference>
<dbReference type="InterPro" id="IPR041577">
    <property type="entry name" value="RT_RNaseH_2"/>
</dbReference>
<evidence type="ECO:0000259" key="11">
    <source>
        <dbReference type="PROSITE" id="PS50879"/>
    </source>
</evidence>
<dbReference type="InterPro" id="IPR000477">
    <property type="entry name" value="RT_dom"/>
</dbReference>
<dbReference type="InterPro" id="IPR012337">
    <property type="entry name" value="RNaseH-like_sf"/>
</dbReference>
<comment type="similarity">
    <text evidence="1">Belongs to the beta type-B retroviral polymerase family. HERV class-II K(HML-2) pol subfamily.</text>
</comment>
<dbReference type="Pfam" id="PF17921">
    <property type="entry name" value="Integrase_H2C2"/>
    <property type="match status" value="1"/>
</dbReference>
<dbReference type="GO" id="GO:0006310">
    <property type="term" value="P:DNA recombination"/>
    <property type="evidence" value="ECO:0007669"/>
    <property type="project" value="UniProtKB-KW"/>
</dbReference>
<dbReference type="GO" id="GO:0004523">
    <property type="term" value="F:RNA-DNA hybrid ribonuclease activity"/>
    <property type="evidence" value="ECO:0007669"/>
    <property type="project" value="UniProtKB-EC"/>
</dbReference>
<dbReference type="SUPFAM" id="SSF53098">
    <property type="entry name" value="Ribonuclease H-like"/>
    <property type="match status" value="2"/>
</dbReference>
<keyword evidence="8" id="KW-0511">Multifunctional enzyme</keyword>
<dbReference type="FunFam" id="3.30.70.270:FF:000020">
    <property type="entry name" value="Transposon Tf2-6 polyprotein-like Protein"/>
    <property type="match status" value="1"/>
</dbReference>
<protein>
    <recommendedName>
        <fullName evidence="9">Gypsy retrotransposon integrase-like protein 1</fullName>
        <ecNumber evidence="2">3.1.26.4</ecNumber>
    </recommendedName>
</protein>
<evidence type="ECO:0000256" key="6">
    <source>
        <dbReference type="ARBA" id="ARBA00022759"/>
    </source>
</evidence>
<keyword evidence="6" id="KW-0255">Endonuclease</keyword>
<dbReference type="PANTHER" id="PTHR37984:SF5">
    <property type="entry name" value="PROTEIN NYNRIN-LIKE"/>
    <property type="match status" value="1"/>
</dbReference>
<dbReference type="FunFam" id="3.30.420.10:FF:000032">
    <property type="entry name" value="Retrovirus-related Pol polyprotein from transposon 297-like Protein"/>
    <property type="match status" value="1"/>
</dbReference>
<evidence type="ECO:0000259" key="12">
    <source>
        <dbReference type="PROSITE" id="PS50994"/>
    </source>
</evidence>
<name>A0AAD1VKQ5_PELCU</name>
<keyword evidence="4" id="KW-0548">Nucleotidyltransferase</keyword>
<dbReference type="InterPro" id="IPR050951">
    <property type="entry name" value="Retrovirus_Pol_polyprotein"/>
</dbReference>
<dbReference type="Gene3D" id="3.10.20.370">
    <property type="match status" value="1"/>
</dbReference>
<dbReference type="Pfam" id="PF00078">
    <property type="entry name" value="RVT_1"/>
    <property type="match status" value="1"/>
</dbReference>
<dbReference type="EC" id="3.1.26.4" evidence="2"/>
<keyword evidence="3" id="KW-0808">Transferase</keyword>
<keyword evidence="7" id="KW-0233">DNA recombination</keyword>
<evidence type="ECO:0000256" key="9">
    <source>
        <dbReference type="ARBA" id="ARBA00039658"/>
    </source>
</evidence>
<dbReference type="Gene3D" id="2.30.30.850">
    <property type="match status" value="1"/>
</dbReference>
<dbReference type="Gene3D" id="3.30.70.270">
    <property type="match status" value="2"/>
</dbReference>
<evidence type="ECO:0000256" key="10">
    <source>
        <dbReference type="SAM" id="Coils"/>
    </source>
</evidence>
<sequence>MDEAGRPTIYTVIAGVGKNMLVDTGAAVTMTNRVKNGDSSVSIMGVTGNPQEVRAGPIDVAVGGKTIQVEAIVGWPEEILGIEALKKGNFIVDLANFCLWKTEKVNQVSTELTKGAVLPMAYIVSPIKSLEKNKLKLDGQPEWLQKLIQDIPVWATDKLDCGRMKGMVLLEGGDPQWQKQYPVPRESVTSITEMIEMLEKRGIIKSGNGYACNSPCWPVRKAVLKGNGDEKAASSWRLTIDYRAVNKLAKRMAPVVSVYSIFHTYMKNALTAFPRPDRIIQYVDDVLLQSPNMEEHKEDLAILLQCILEAGLKLNGAKAQLACHKVNFLGVTISGDGRSIDQDRAKVIAQLPIPTDRTALQSLLGIMGFCREFTPRYAQLAQPLYELLRAQNWDWTEEHTSAVQKLKAELGSAPTLASPDHEKEFRLYPITMPDSQGAVITQLWGHAERPVAFGSQMLSAVELKFGWCERLILAAYWAIRRFKYLFGTQTIIICTHHTPLQILRQGSLAISHINNARIQKWTMALFADNISTHALREPKEWVAGICIKGEAHECQIYPESTCHAVFKDATHLVITSDPVWYTDGSCHYAQGKRISGMAGVKMLGKDIIKEFGFRIKAYSAQYAELAAVIEVLQQESGRSDILTIVLDSDWVFRGTCLLLKWWDSNQFLATDGSPVKFQDLWQMVEKLSQNFKRVNMIKVRAHKKTGPHREGNYLADRYAKEAAVQAEDWKPPTKNTLQIASTTRSKSSFISIRMKQLQELQDQDEELKDIREKLQKGEEVIYGGKKVMEEQGLICISETGEPIWIVPQQVRKDLLRWIHGSQAGGHPKIREAKERIRHLGWWIGQNKDLEEFVDSCIICARFDQSNKKRRGELMRQTPVGPWERIQIDYTGPLPTTTRGNKYILMIVDSFSRWMIAIPTRNCTALTTARKLVSDVLTVWGIPKVLDCDNGAAFIGNVMKELCKMVGIELKHHIPYHPQAAGQVERMNGTIKRELKKLVAEHGQAWDIYIPLVCARLRSRHCRSTGFSPYEILMGRPMPSWQNWMTIPPPVALQTAAITDQWVKELATHLEIVHKSVAVEDEEQYQHRKRWYDAAGDLTSYEAGDRVMVQNQDEHLPWGRAKWKGPYTVVDKLGTSVYLIDHAEKGEVWLHASQLKRFRKDKIWNRG</sequence>
<organism evidence="13 14">
    <name type="scientific">Pelobates cultripes</name>
    <name type="common">Western spadefoot toad</name>
    <dbReference type="NCBI Taxonomy" id="61616"/>
    <lineage>
        <taxon>Eukaryota</taxon>
        <taxon>Metazoa</taxon>
        <taxon>Chordata</taxon>
        <taxon>Craniata</taxon>
        <taxon>Vertebrata</taxon>
        <taxon>Euteleostomi</taxon>
        <taxon>Amphibia</taxon>
        <taxon>Batrachia</taxon>
        <taxon>Anura</taxon>
        <taxon>Pelobatoidea</taxon>
        <taxon>Pelobatidae</taxon>
        <taxon>Pelobates</taxon>
    </lineage>
</organism>
<dbReference type="Proteomes" id="UP001295444">
    <property type="component" value="Chromosome 01"/>
</dbReference>
<keyword evidence="10" id="KW-0175">Coiled coil</keyword>
<evidence type="ECO:0000313" key="14">
    <source>
        <dbReference type="Proteomes" id="UP001295444"/>
    </source>
</evidence>
<dbReference type="Pfam" id="PF00075">
    <property type="entry name" value="RNase_H"/>
    <property type="match status" value="1"/>
</dbReference>
<feature type="domain" description="RNase H type-1" evidence="11">
    <location>
        <begin position="574"/>
        <end position="724"/>
    </location>
</feature>
<evidence type="ECO:0000256" key="5">
    <source>
        <dbReference type="ARBA" id="ARBA00022722"/>
    </source>
</evidence>
<dbReference type="Gene3D" id="3.30.420.10">
    <property type="entry name" value="Ribonuclease H-like superfamily/Ribonuclease H"/>
    <property type="match status" value="2"/>
</dbReference>
<evidence type="ECO:0000256" key="1">
    <source>
        <dbReference type="ARBA" id="ARBA00010879"/>
    </source>
</evidence>
<dbReference type="InterPro" id="IPR043502">
    <property type="entry name" value="DNA/RNA_pol_sf"/>
</dbReference>
<dbReference type="InterPro" id="IPR021109">
    <property type="entry name" value="Peptidase_aspartic_dom_sf"/>
</dbReference>
<evidence type="ECO:0000256" key="3">
    <source>
        <dbReference type="ARBA" id="ARBA00022679"/>
    </source>
</evidence>
<feature type="domain" description="Integrase catalytic" evidence="12">
    <location>
        <begin position="877"/>
        <end position="1036"/>
    </location>
</feature>
<dbReference type="InterPro" id="IPR036397">
    <property type="entry name" value="RNaseH_sf"/>
</dbReference>
<keyword evidence="14" id="KW-1185">Reference proteome</keyword>
<accession>A0AAD1VKQ5</accession>
<evidence type="ECO:0000313" key="13">
    <source>
        <dbReference type="EMBL" id="CAH2221114.1"/>
    </source>
</evidence>
<dbReference type="GO" id="GO:0003676">
    <property type="term" value="F:nucleic acid binding"/>
    <property type="evidence" value="ECO:0007669"/>
    <property type="project" value="InterPro"/>
</dbReference>
<dbReference type="Gene3D" id="3.10.10.10">
    <property type="entry name" value="HIV Type 1 Reverse Transcriptase, subunit A, domain 1"/>
    <property type="match status" value="1"/>
</dbReference>
<dbReference type="InterPro" id="IPR001584">
    <property type="entry name" value="Integrase_cat-core"/>
</dbReference>
<evidence type="ECO:0000256" key="2">
    <source>
        <dbReference type="ARBA" id="ARBA00012180"/>
    </source>
</evidence>
<dbReference type="GO" id="GO:0016779">
    <property type="term" value="F:nucleotidyltransferase activity"/>
    <property type="evidence" value="ECO:0007669"/>
    <property type="project" value="UniProtKB-KW"/>
</dbReference>